<organism evidence="2 3">
    <name type="scientific">Hibiscus sabdariffa</name>
    <name type="common">roselle</name>
    <dbReference type="NCBI Taxonomy" id="183260"/>
    <lineage>
        <taxon>Eukaryota</taxon>
        <taxon>Viridiplantae</taxon>
        <taxon>Streptophyta</taxon>
        <taxon>Embryophyta</taxon>
        <taxon>Tracheophyta</taxon>
        <taxon>Spermatophyta</taxon>
        <taxon>Magnoliopsida</taxon>
        <taxon>eudicotyledons</taxon>
        <taxon>Gunneridae</taxon>
        <taxon>Pentapetalae</taxon>
        <taxon>rosids</taxon>
        <taxon>malvids</taxon>
        <taxon>Malvales</taxon>
        <taxon>Malvaceae</taxon>
        <taxon>Malvoideae</taxon>
        <taxon>Hibiscus</taxon>
    </lineage>
</organism>
<evidence type="ECO:0000256" key="1">
    <source>
        <dbReference type="SAM" id="MobiDB-lite"/>
    </source>
</evidence>
<evidence type="ECO:0000313" key="3">
    <source>
        <dbReference type="Proteomes" id="UP001396334"/>
    </source>
</evidence>
<proteinExistence type="predicted"/>
<keyword evidence="3" id="KW-1185">Reference proteome</keyword>
<reference evidence="2 3" key="1">
    <citation type="journal article" date="2024" name="G3 (Bethesda)">
        <title>Genome assembly of Hibiscus sabdariffa L. provides insights into metabolisms of medicinal natural products.</title>
        <authorList>
            <person name="Kim T."/>
        </authorList>
    </citation>
    <scope>NUCLEOTIDE SEQUENCE [LARGE SCALE GENOMIC DNA]</scope>
    <source>
        <strain evidence="2">TK-2024</strain>
        <tissue evidence="2">Old leaves</tissue>
    </source>
</reference>
<name>A0ABR2N8U4_9ROSI</name>
<accession>A0ABR2N8U4</accession>
<comment type="caution">
    <text evidence="2">The sequence shown here is derived from an EMBL/GenBank/DDBJ whole genome shotgun (WGS) entry which is preliminary data.</text>
</comment>
<feature type="region of interest" description="Disordered" evidence="1">
    <location>
        <begin position="1"/>
        <end position="95"/>
    </location>
</feature>
<dbReference type="Proteomes" id="UP001396334">
    <property type="component" value="Unassembled WGS sequence"/>
</dbReference>
<dbReference type="EMBL" id="JBBPBN010000208">
    <property type="protein sequence ID" value="KAK8972569.1"/>
    <property type="molecule type" value="Genomic_DNA"/>
</dbReference>
<sequence length="95" mass="10610">MGNNISRARRKANPKAARMGVQQATGRGKKTIQERDIRRREHKLVDRGRSVRLQNNQIPIMGQANARPAQRAEASTIEADPETASERAKPPRTVS</sequence>
<protein>
    <submittedName>
        <fullName evidence="2">Uncharacterized protein</fullName>
    </submittedName>
</protein>
<evidence type="ECO:0000313" key="2">
    <source>
        <dbReference type="EMBL" id="KAK8972569.1"/>
    </source>
</evidence>
<feature type="compositionally biased region" description="Basic and acidic residues" evidence="1">
    <location>
        <begin position="31"/>
        <end position="49"/>
    </location>
</feature>
<gene>
    <name evidence="2" type="ORF">V6N11_047868</name>
</gene>